<dbReference type="GO" id="GO:0006865">
    <property type="term" value="P:amino acid transport"/>
    <property type="evidence" value="ECO:0007669"/>
    <property type="project" value="UniProtKB-KW"/>
</dbReference>
<dbReference type="EMBL" id="BARW01017308">
    <property type="protein sequence ID" value="GAJ00999.1"/>
    <property type="molecule type" value="Genomic_DNA"/>
</dbReference>
<reference evidence="10" key="1">
    <citation type="journal article" date="2014" name="Front. Microbiol.">
        <title>High frequency of phylogenetically diverse reductive dehalogenase-homologous genes in deep subseafloor sedimentary metagenomes.</title>
        <authorList>
            <person name="Kawai M."/>
            <person name="Futagami T."/>
            <person name="Toyoda A."/>
            <person name="Takaki Y."/>
            <person name="Nishi S."/>
            <person name="Hori S."/>
            <person name="Arai W."/>
            <person name="Tsubouchi T."/>
            <person name="Morono Y."/>
            <person name="Uchiyama I."/>
            <person name="Ito T."/>
            <person name="Fujiyama A."/>
            <person name="Inagaki F."/>
            <person name="Takami H."/>
        </authorList>
    </citation>
    <scope>NUCLEOTIDE SEQUENCE</scope>
    <source>
        <strain evidence="10">Expedition CK06-06</strain>
    </source>
</reference>
<keyword evidence="3" id="KW-1003">Cell membrane</keyword>
<dbReference type="CDD" id="cd06582">
    <property type="entry name" value="TM_PBP1_LivH_like"/>
    <property type="match status" value="1"/>
</dbReference>
<keyword evidence="7 9" id="KW-0472">Membrane</keyword>
<proteinExistence type="inferred from homology"/>
<dbReference type="PANTHER" id="PTHR11795:SF452">
    <property type="entry name" value="ABC TRANSPORTER PERMEASE PROTEIN"/>
    <property type="match status" value="1"/>
</dbReference>
<dbReference type="PANTHER" id="PTHR11795">
    <property type="entry name" value="BRANCHED-CHAIN AMINO ACID TRANSPORT SYSTEM PERMEASE PROTEIN LIVH"/>
    <property type="match status" value="1"/>
</dbReference>
<feature type="transmembrane region" description="Helical" evidence="9">
    <location>
        <begin position="201"/>
        <end position="224"/>
    </location>
</feature>
<dbReference type="InterPro" id="IPR001851">
    <property type="entry name" value="ABC_transp_permease"/>
</dbReference>
<evidence type="ECO:0000256" key="2">
    <source>
        <dbReference type="ARBA" id="ARBA00022448"/>
    </source>
</evidence>
<evidence type="ECO:0000256" key="9">
    <source>
        <dbReference type="SAM" id="Phobius"/>
    </source>
</evidence>
<evidence type="ECO:0000256" key="3">
    <source>
        <dbReference type="ARBA" id="ARBA00022475"/>
    </source>
</evidence>
<dbReference type="Pfam" id="PF02653">
    <property type="entry name" value="BPD_transp_2"/>
    <property type="match status" value="1"/>
</dbReference>
<comment type="similarity">
    <text evidence="8">Belongs to the binding-protein-dependent transport system permease family. LivHM subfamily.</text>
</comment>
<evidence type="ECO:0000256" key="5">
    <source>
        <dbReference type="ARBA" id="ARBA00022970"/>
    </source>
</evidence>
<feature type="transmembrane region" description="Helical" evidence="9">
    <location>
        <begin position="120"/>
        <end position="137"/>
    </location>
</feature>
<feature type="transmembrane region" description="Helical" evidence="9">
    <location>
        <begin position="39"/>
        <end position="59"/>
    </location>
</feature>
<keyword evidence="6 9" id="KW-1133">Transmembrane helix</keyword>
<keyword evidence="2" id="KW-0813">Transport</keyword>
<dbReference type="GO" id="GO:0022857">
    <property type="term" value="F:transmembrane transporter activity"/>
    <property type="evidence" value="ECO:0007669"/>
    <property type="project" value="InterPro"/>
</dbReference>
<evidence type="ECO:0000256" key="6">
    <source>
        <dbReference type="ARBA" id="ARBA00022989"/>
    </source>
</evidence>
<accession>X1T6X6</accession>
<gene>
    <name evidence="10" type="ORF">S12H4_29936</name>
</gene>
<keyword evidence="5" id="KW-0029">Amino-acid transport</keyword>
<protein>
    <recommendedName>
        <fullName evidence="11">Branched-chain amino acid ABC transporter permease</fullName>
    </recommendedName>
</protein>
<evidence type="ECO:0000313" key="10">
    <source>
        <dbReference type="EMBL" id="GAJ00999.1"/>
    </source>
</evidence>
<organism evidence="10">
    <name type="scientific">marine sediment metagenome</name>
    <dbReference type="NCBI Taxonomy" id="412755"/>
    <lineage>
        <taxon>unclassified sequences</taxon>
        <taxon>metagenomes</taxon>
        <taxon>ecological metagenomes</taxon>
    </lineage>
</organism>
<sequence>MSVGMTLIFGILRVVNFAHGEFYMFGAVIAYFAMNQAGMGYFEASIIAIATVGLLGWVANRLVFRRFHGKLIQGCIAAIALSIGFQQVGWIIFGPQQQILISPLTGSVKIFGASVTVERLFLVGVALVVILGLAWLIRYTKLGKSLRAVQQDSEAALTLGISVNRVAGLTFGIATALAALAGTLVGTVYTVTPVMGMLPLTFAFIVIIVGGMGSVMGAFIAAFINRFPAQPYQHLLGTTVCPG</sequence>
<evidence type="ECO:0000256" key="4">
    <source>
        <dbReference type="ARBA" id="ARBA00022692"/>
    </source>
</evidence>
<dbReference type="AlphaFoldDB" id="X1T6X6"/>
<feature type="transmembrane region" description="Helical" evidence="9">
    <location>
        <begin position="7"/>
        <end position="33"/>
    </location>
</feature>
<keyword evidence="4 9" id="KW-0812">Transmembrane</keyword>
<dbReference type="GO" id="GO:0005886">
    <property type="term" value="C:plasma membrane"/>
    <property type="evidence" value="ECO:0007669"/>
    <property type="project" value="UniProtKB-SubCell"/>
</dbReference>
<evidence type="ECO:0008006" key="11">
    <source>
        <dbReference type="Google" id="ProtNLM"/>
    </source>
</evidence>
<evidence type="ECO:0000256" key="7">
    <source>
        <dbReference type="ARBA" id="ARBA00023136"/>
    </source>
</evidence>
<feature type="transmembrane region" description="Helical" evidence="9">
    <location>
        <begin position="166"/>
        <end position="189"/>
    </location>
</feature>
<evidence type="ECO:0000256" key="8">
    <source>
        <dbReference type="ARBA" id="ARBA00037998"/>
    </source>
</evidence>
<comment type="caution">
    <text evidence="10">The sequence shown here is derived from an EMBL/GenBank/DDBJ whole genome shotgun (WGS) entry which is preliminary data.</text>
</comment>
<name>X1T6X6_9ZZZZ</name>
<evidence type="ECO:0000256" key="1">
    <source>
        <dbReference type="ARBA" id="ARBA00004651"/>
    </source>
</evidence>
<dbReference type="InterPro" id="IPR052157">
    <property type="entry name" value="BCAA_transport_permease"/>
</dbReference>
<feature type="transmembrane region" description="Helical" evidence="9">
    <location>
        <begin position="71"/>
        <end position="93"/>
    </location>
</feature>
<feature type="non-terminal residue" evidence="10">
    <location>
        <position position="243"/>
    </location>
</feature>
<comment type="subcellular location">
    <subcellularLocation>
        <location evidence="1">Cell membrane</location>
        <topology evidence="1">Multi-pass membrane protein</topology>
    </subcellularLocation>
</comment>